<gene>
    <name evidence="1" type="ORF">RND81_03G048600</name>
</gene>
<evidence type="ECO:0000313" key="1">
    <source>
        <dbReference type="EMBL" id="KAK9740621.1"/>
    </source>
</evidence>
<keyword evidence="2" id="KW-1185">Reference proteome</keyword>
<organism evidence="1 2">
    <name type="scientific">Saponaria officinalis</name>
    <name type="common">Common soapwort</name>
    <name type="synonym">Lychnis saponaria</name>
    <dbReference type="NCBI Taxonomy" id="3572"/>
    <lineage>
        <taxon>Eukaryota</taxon>
        <taxon>Viridiplantae</taxon>
        <taxon>Streptophyta</taxon>
        <taxon>Embryophyta</taxon>
        <taxon>Tracheophyta</taxon>
        <taxon>Spermatophyta</taxon>
        <taxon>Magnoliopsida</taxon>
        <taxon>eudicotyledons</taxon>
        <taxon>Gunneridae</taxon>
        <taxon>Pentapetalae</taxon>
        <taxon>Caryophyllales</taxon>
        <taxon>Caryophyllaceae</taxon>
        <taxon>Caryophylleae</taxon>
        <taxon>Saponaria</taxon>
    </lineage>
</organism>
<sequence length="58" mass="6698">MRTRSIDVKRCAEMSRKLRFVKHQISKAGLVISPNPTTQSCIELEELEFDLMSMNKSL</sequence>
<dbReference type="EMBL" id="JBDFQZ010000003">
    <property type="protein sequence ID" value="KAK9740621.1"/>
    <property type="molecule type" value="Genomic_DNA"/>
</dbReference>
<name>A0AAW1M4N7_SAPOF</name>
<dbReference type="Proteomes" id="UP001443914">
    <property type="component" value="Unassembled WGS sequence"/>
</dbReference>
<comment type="caution">
    <text evidence="1">The sequence shown here is derived from an EMBL/GenBank/DDBJ whole genome shotgun (WGS) entry which is preliminary data.</text>
</comment>
<proteinExistence type="predicted"/>
<reference evidence="1" key="1">
    <citation type="submission" date="2024-03" db="EMBL/GenBank/DDBJ databases">
        <title>WGS assembly of Saponaria officinalis var. Norfolk2.</title>
        <authorList>
            <person name="Jenkins J."/>
            <person name="Shu S."/>
            <person name="Grimwood J."/>
            <person name="Barry K."/>
            <person name="Goodstein D."/>
            <person name="Schmutz J."/>
            <person name="Leebens-Mack J."/>
            <person name="Osbourn A."/>
        </authorList>
    </citation>
    <scope>NUCLEOTIDE SEQUENCE [LARGE SCALE GENOMIC DNA]</scope>
    <source>
        <strain evidence="1">JIC</strain>
    </source>
</reference>
<protein>
    <submittedName>
        <fullName evidence="1">Uncharacterized protein</fullName>
    </submittedName>
</protein>
<dbReference type="AlphaFoldDB" id="A0AAW1M4N7"/>
<evidence type="ECO:0000313" key="2">
    <source>
        <dbReference type="Proteomes" id="UP001443914"/>
    </source>
</evidence>
<accession>A0AAW1M4N7</accession>